<reference evidence="6 7" key="1">
    <citation type="journal article" date="2016" name="Proc. Natl. Acad. Sci. U.S.A.">
        <title>Comparative genomics of biotechnologically important yeasts.</title>
        <authorList>
            <person name="Riley R."/>
            <person name="Haridas S."/>
            <person name="Wolfe K.H."/>
            <person name="Lopes M.R."/>
            <person name="Hittinger C.T."/>
            <person name="Goeker M."/>
            <person name="Salamov A.A."/>
            <person name="Wisecaver J.H."/>
            <person name="Long T.M."/>
            <person name="Calvey C.H."/>
            <person name="Aerts A.L."/>
            <person name="Barry K.W."/>
            <person name="Choi C."/>
            <person name="Clum A."/>
            <person name="Coughlan A.Y."/>
            <person name="Deshpande S."/>
            <person name="Douglass A.P."/>
            <person name="Hanson S.J."/>
            <person name="Klenk H.-P."/>
            <person name="LaButti K.M."/>
            <person name="Lapidus A."/>
            <person name="Lindquist E.A."/>
            <person name="Lipzen A.M."/>
            <person name="Meier-Kolthoff J.P."/>
            <person name="Ohm R.A."/>
            <person name="Otillar R.P."/>
            <person name="Pangilinan J.L."/>
            <person name="Peng Y."/>
            <person name="Rokas A."/>
            <person name="Rosa C.A."/>
            <person name="Scheuner C."/>
            <person name="Sibirny A.A."/>
            <person name="Slot J.C."/>
            <person name="Stielow J.B."/>
            <person name="Sun H."/>
            <person name="Kurtzman C.P."/>
            <person name="Blackwell M."/>
            <person name="Grigoriev I.V."/>
            <person name="Jeffries T.W."/>
        </authorList>
    </citation>
    <scope>NUCLEOTIDE SEQUENCE [LARGE SCALE GENOMIC DNA]</scope>
    <source>
        <strain evidence="6 7">NRRL Y-2026</strain>
    </source>
</reference>
<keyword evidence="2" id="KW-0479">Metal-binding</keyword>
<evidence type="ECO:0000256" key="1">
    <source>
        <dbReference type="ARBA" id="ARBA00001936"/>
    </source>
</evidence>
<evidence type="ECO:0000256" key="4">
    <source>
        <dbReference type="ARBA" id="ARBA00023211"/>
    </source>
</evidence>
<dbReference type="InterPro" id="IPR038763">
    <property type="entry name" value="DHH_sf"/>
</dbReference>
<keyword evidence="4" id="KW-0464">Manganese</keyword>
<dbReference type="GO" id="GO:0004309">
    <property type="term" value="F:exopolyphosphatase activity"/>
    <property type="evidence" value="ECO:0007669"/>
    <property type="project" value="TreeGrafter"/>
</dbReference>
<protein>
    <recommendedName>
        <fullName evidence="5">DHHA2 domain-containing protein</fullName>
    </recommendedName>
</protein>
<proteinExistence type="predicted"/>
<dbReference type="RefSeq" id="XP_019019480.1">
    <property type="nucleotide sequence ID" value="XM_019165038.1"/>
</dbReference>
<dbReference type="AlphaFoldDB" id="A0A1E3NQI2"/>
<dbReference type="SMART" id="SM01131">
    <property type="entry name" value="DHHA2"/>
    <property type="match status" value="1"/>
</dbReference>
<dbReference type="GO" id="GO:0005737">
    <property type="term" value="C:cytoplasm"/>
    <property type="evidence" value="ECO:0007669"/>
    <property type="project" value="InterPro"/>
</dbReference>
<organism evidence="6 7">
    <name type="scientific">Pichia membranifaciens NRRL Y-2026</name>
    <dbReference type="NCBI Taxonomy" id="763406"/>
    <lineage>
        <taxon>Eukaryota</taxon>
        <taxon>Fungi</taxon>
        <taxon>Dikarya</taxon>
        <taxon>Ascomycota</taxon>
        <taxon>Saccharomycotina</taxon>
        <taxon>Pichiomycetes</taxon>
        <taxon>Pichiales</taxon>
        <taxon>Pichiaceae</taxon>
        <taxon>Pichia</taxon>
    </lineage>
</organism>
<name>A0A1E3NQI2_9ASCO</name>
<evidence type="ECO:0000313" key="7">
    <source>
        <dbReference type="Proteomes" id="UP000094455"/>
    </source>
</evidence>
<dbReference type="InterPro" id="IPR001667">
    <property type="entry name" value="DDH_dom"/>
</dbReference>
<comment type="cofactor">
    <cofactor evidence="1">
        <name>Mn(2+)</name>
        <dbReference type="ChEBI" id="CHEBI:29035"/>
    </cofactor>
</comment>
<dbReference type="STRING" id="763406.A0A1E3NQI2"/>
<evidence type="ECO:0000313" key="6">
    <source>
        <dbReference type="EMBL" id="ODQ48367.1"/>
    </source>
</evidence>
<evidence type="ECO:0000256" key="2">
    <source>
        <dbReference type="ARBA" id="ARBA00022723"/>
    </source>
</evidence>
<dbReference type="GeneID" id="30181725"/>
<evidence type="ECO:0000256" key="3">
    <source>
        <dbReference type="ARBA" id="ARBA00022801"/>
    </source>
</evidence>
<dbReference type="Pfam" id="PF02833">
    <property type="entry name" value="DHHA2"/>
    <property type="match status" value="1"/>
</dbReference>
<feature type="domain" description="DHHA2" evidence="5">
    <location>
        <begin position="251"/>
        <end position="405"/>
    </location>
</feature>
<gene>
    <name evidence="6" type="ORF">PICMEDRAFT_8915</name>
</gene>
<dbReference type="PANTHER" id="PTHR12112">
    <property type="entry name" value="BNIP - RELATED"/>
    <property type="match status" value="1"/>
</dbReference>
<dbReference type="PANTHER" id="PTHR12112:SF39">
    <property type="entry name" value="EG:152A3.5 PROTEIN (FBGN0003116_PN PROTEIN)"/>
    <property type="match status" value="1"/>
</dbReference>
<dbReference type="Gene3D" id="3.10.310.20">
    <property type="entry name" value="DHHA2 domain"/>
    <property type="match status" value="1"/>
</dbReference>
<dbReference type="EMBL" id="KV454001">
    <property type="protein sequence ID" value="ODQ48367.1"/>
    <property type="molecule type" value="Genomic_DNA"/>
</dbReference>
<accession>A0A1E3NQI2</accession>
<evidence type="ECO:0000259" key="5">
    <source>
        <dbReference type="SMART" id="SM01131"/>
    </source>
</evidence>
<dbReference type="Pfam" id="PF01368">
    <property type="entry name" value="DHH"/>
    <property type="match status" value="1"/>
</dbReference>
<dbReference type="OrthoDB" id="374045at2759"/>
<dbReference type="Gene3D" id="3.90.1640.10">
    <property type="entry name" value="inorganic pyrophosphatase (n-terminal core)"/>
    <property type="match status" value="1"/>
</dbReference>
<dbReference type="InterPro" id="IPR004097">
    <property type="entry name" value="DHHA2"/>
</dbReference>
<dbReference type="InterPro" id="IPR038222">
    <property type="entry name" value="DHHA2_dom_sf"/>
</dbReference>
<sequence length="406" mass="42835">MGAERKSLVEFVRYARSCYDTCRQARPRVLDVVIGNTGGDMDSVVSALGYSYLSYLAGGDGAAAVVLPVLSFARADLALRRDVERSLHAVGLRPADLIFADELAADDDAGAAGDQYRVRLVDHNAADNALVQAALAQQRAAVVAVVDHHADAGLYAAAAPRVVRACGSCSSLVLQHFAAAFASRYHARTGLAGHDGGDPQARLRRRELQFLVSALAVDTDCLQHRVEAADRDVYTTLVAPVLDAAAFAAVGTAATAAKLDIAGLSVYDLLRKDYKEYETASGARVGISSVACSLARLQQQQQQGADAVAGAVADWSHRRNLQLCVVMTSFVDKTPAGDVFRREIALAPPGFLPARALSCLKRELGLEAGPTVDADFAKATGLAVFEQHAVGKSRKAVAPLVVGLLQ</sequence>
<keyword evidence="7" id="KW-1185">Reference proteome</keyword>
<keyword evidence="3" id="KW-0378">Hydrolase</keyword>
<dbReference type="SUPFAM" id="SSF64182">
    <property type="entry name" value="DHH phosphoesterases"/>
    <property type="match status" value="1"/>
</dbReference>
<dbReference type="GO" id="GO:0046872">
    <property type="term" value="F:metal ion binding"/>
    <property type="evidence" value="ECO:0007669"/>
    <property type="project" value="UniProtKB-KW"/>
</dbReference>
<dbReference type="Proteomes" id="UP000094455">
    <property type="component" value="Unassembled WGS sequence"/>
</dbReference>